<name>A0ABW7BAF4_9ACTN</name>
<gene>
    <name evidence="1" type="ORF">ACGFZB_25655</name>
</gene>
<reference evidence="1 2" key="1">
    <citation type="submission" date="2024-10" db="EMBL/GenBank/DDBJ databases">
        <title>The Natural Products Discovery Center: Release of the First 8490 Sequenced Strains for Exploring Actinobacteria Biosynthetic Diversity.</title>
        <authorList>
            <person name="Kalkreuter E."/>
            <person name="Kautsar S.A."/>
            <person name="Yang D."/>
            <person name="Bader C.D."/>
            <person name="Teijaro C.N."/>
            <person name="Fluegel L."/>
            <person name="Davis C.M."/>
            <person name="Simpson J.R."/>
            <person name="Lauterbach L."/>
            <person name="Steele A.D."/>
            <person name="Gui C."/>
            <person name="Meng S."/>
            <person name="Li G."/>
            <person name="Viehrig K."/>
            <person name="Ye F."/>
            <person name="Su P."/>
            <person name="Kiefer A.F."/>
            <person name="Nichols A."/>
            <person name="Cepeda A.J."/>
            <person name="Yan W."/>
            <person name="Fan B."/>
            <person name="Jiang Y."/>
            <person name="Adhikari A."/>
            <person name="Zheng C.-J."/>
            <person name="Schuster L."/>
            <person name="Cowan T.M."/>
            <person name="Smanski M.J."/>
            <person name="Chevrette M.G."/>
            <person name="De Carvalho L.P.S."/>
            <person name="Shen B."/>
        </authorList>
    </citation>
    <scope>NUCLEOTIDE SEQUENCE [LARGE SCALE GENOMIC DNA]</scope>
    <source>
        <strain evidence="1 2">NPDC048320</strain>
    </source>
</reference>
<accession>A0ABW7BAF4</accession>
<evidence type="ECO:0000313" key="1">
    <source>
        <dbReference type="EMBL" id="MFG3013766.1"/>
    </source>
</evidence>
<comment type="caution">
    <text evidence="1">The sequence shown here is derived from an EMBL/GenBank/DDBJ whole genome shotgun (WGS) entry which is preliminary data.</text>
</comment>
<evidence type="ECO:0000313" key="2">
    <source>
        <dbReference type="Proteomes" id="UP001604267"/>
    </source>
</evidence>
<sequence length="63" mass="7116">MTGSPWPRGHRFADRIQARHAAVHALLEAGHSRRSIQRQLGMTYRTVKQFADAATPEELFTGQ</sequence>
<dbReference type="EMBL" id="JBICYV010000013">
    <property type="protein sequence ID" value="MFG3013766.1"/>
    <property type="molecule type" value="Genomic_DNA"/>
</dbReference>
<keyword evidence="2" id="KW-1185">Reference proteome</keyword>
<dbReference type="Proteomes" id="UP001604267">
    <property type="component" value="Unassembled WGS sequence"/>
</dbReference>
<organism evidence="1 2">
    <name type="scientific">Streptomyces cinerochromogenes</name>
    <dbReference type="NCBI Taxonomy" id="66422"/>
    <lineage>
        <taxon>Bacteria</taxon>
        <taxon>Bacillati</taxon>
        <taxon>Actinomycetota</taxon>
        <taxon>Actinomycetes</taxon>
        <taxon>Kitasatosporales</taxon>
        <taxon>Streptomycetaceae</taxon>
        <taxon>Streptomyces</taxon>
    </lineage>
</organism>
<evidence type="ECO:0008006" key="3">
    <source>
        <dbReference type="Google" id="ProtNLM"/>
    </source>
</evidence>
<dbReference type="RefSeq" id="WP_392819775.1">
    <property type="nucleotide sequence ID" value="NZ_JBICYV010000013.1"/>
</dbReference>
<protein>
    <recommendedName>
        <fullName evidence="3">Resolvase HTH domain-containing protein</fullName>
    </recommendedName>
</protein>
<proteinExistence type="predicted"/>